<dbReference type="PATRIC" id="fig|45634.12.peg.232"/>
<protein>
    <submittedName>
        <fullName evidence="5">Putative glycosyltransferase</fullName>
    </submittedName>
</protein>
<gene>
    <name evidence="5" type="ORF">SCRDD08_00223</name>
</gene>
<dbReference type="PANTHER" id="PTHR43685:SF5">
    <property type="entry name" value="GLYCOSYLTRANSFERASE EPSE-RELATED"/>
    <property type="match status" value="1"/>
</dbReference>
<dbReference type="RefSeq" id="WP_142325610.1">
    <property type="nucleotide sequence ID" value="NZ_CABPTQ010000004.1"/>
</dbReference>
<evidence type="ECO:0000259" key="4">
    <source>
        <dbReference type="Pfam" id="PF00535"/>
    </source>
</evidence>
<dbReference type="AlphaFoldDB" id="A0A139N4R7"/>
<sequence length="271" mass="31196">MNFSVLMSVYEKETPEYLQAALDSILVNQTIMPTEVVVVEDGPLNDGLYDILEEFRKKFPCLKTVPLRKNVGLGDALNEGLKHCSYEWVARMDSDDIAVDTRFESQLTFIKHNPDIDLLGGNITEFLNSPLEVVSEKKVPQSHDEIVHMAKRRNPMCHMTVMFRKPSVEKAGGYLPLPYVEDYYLWVRMIATGARLANISETLVYARVGNGMYNRRGNKEQIASWNILNKFMLTNGLVNKRDAFLNQIYIRIFVYMPSGVKKFIYEKILRK</sequence>
<dbReference type="InterPro" id="IPR029044">
    <property type="entry name" value="Nucleotide-diphossugar_trans"/>
</dbReference>
<evidence type="ECO:0000313" key="5">
    <source>
        <dbReference type="EMBL" id="KXT71036.1"/>
    </source>
</evidence>
<comment type="similarity">
    <text evidence="1">Belongs to the glycosyltransferase 2 family.</text>
</comment>
<dbReference type="Proteomes" id="UP000070377">
    <property type="component" value="Unassembled WGS sequence"/>
</dbReference>
<evidence type="ECO:0000256" key="3">
    <source>
        <dbReference type="ARBA" id="ARBA00022679"/>
    </source>
</evidence>
<keyword evidence="3 5" id="KW-0808">Transferase</keyword>
<dbReference type="STRING" id="45634.SCRDD08_00223"/>
<comment type="caution">
    <text evidence="5">The sequence shown here is derived from an EMBL/GenBank/DDBJ whole genome shotgun (WGS) entry which is preliminary data.</text>
</comment>
<name>A0A139N4R7_STRCR</name>
<keyword evidence="2" id="KW-0328">Glycosyltransferase</keyword>
<evidence type="ECO:0000256" key="1">
    <source>
        <dbReference type="ARBA" id="ARBA00006739"/>
    </source>
</evidence>
<organism evidence="5 6">
    <name type="scientific">Streptococcus cristatus</name>
    <dbReference type="NCBI Taxonomy" id="45634"/>
    <lineage>
        <taxon>Bacteria</taxon>
        <taxon>Bacillati</taxon>
        <taxon>Bacillota</taxon>
        <taxon>Bacilli</taxon>
        <taxon>Lactobacillales</taxon>
        <taxon>Streptococcaceae</taxon>
        <taxon>Streptococcus</taxon>
    </lineage>
</organism>
<proteinExistence type="inferred from homology"/>
<dbReference type="Pfam" id="PF00535">
    <property type="entry name" value="Glycos_transf_2"/>
    <property type="match status" value="1"/>
</dbReference>
<dbReference type="SUPFAM" id="SSF53448">
    <property type="entry name" value="Nucleotide-diphospho-sugar transferases"/>
    <property type="match status" value="1"/>
</dbReference>
<dbReference type="EMBL" id="LQRD01000015">
    <property type="protein sequence ID" value="KXT71036.1"/>
    <property type="molecule type" value="Genomic_DNA"/>
</dbReference>
<dbReference type="CDD" id="cd04195">
    <property type="entry name" value="GT2_AmsE_like"/>
    <property type="match status" value="1"/>
</dbReference>
<dbReference type="InterPro" id="IPR001173">
    <property type="entry name" value="Glyco_trans_2-like"/>
</dbReference>
<accession>A0A139N4R7</accession>
<feature type="domain" description="Glycosyltransferase 2-like" evidence="4">
    <location>
        <begin position="4"/>
        <end position="162"/>
    </location>
</feature>
<reference evidence="5 6" key="1">
    <citation type="submission" date="2016-01" db="EMBL/GenBank/DDBJ databases">
        <title>Highly variable Streptococcus oralis are common among viridans streptococci isolated from primates.</title>
        <authorList>
            <person name="Denapaite D."/>
            <person name="Rieger M."/>
            <person name="Koendgen S."/>
            <person name="Brueckner R."/>
            <person name="Ochigava I."/>
            <person name="Kappeler P."/>
            <person name="Maetz-Rensing K."/>
            <person name="Leendertz F."/>
            <person name="Hakenbeck R."/>
        </authorList>
    </citation>
    <scope>NUCLEOTIDE SEQUENCE [LARGE SCALE GENOMIC DNA]</scope>
    <source>
        <strain evidence="5 6">DD08</strain>
    </source>
</reference>
<dbReference type="InterPro" id="IPR050834">
    <property type="entry name" value="Glycosyltransf_2"/>
</dbReference>
<dbReference type="Gene3D" id="3.90.550.10">
    <property type="entry name" value="Spore Coat Polysaccharide Biosynthesis Protein SpsA, Chain A"/>
    <property type="match status" value="1"/>
</dbReference>
<dbReference type="PANTHER" id="PTHR43685">
    <property type="entry name" value="GLYCOSYLTRANSFERASE"/>
    <property type="match status" value="1"/>
</dbReference>
<evidence type="ECO:0000256" key="2">
    <source>
        <dbReference type="ARBA" id="ARBA00022676"/>
    </source>
</evidence>
<evidence type="ECO:0000313" key="6">
    <source>
        <dbReference type="Proteomes" id="UP000070377"/>
    </source>
</evidence>
<dbReference type="GO" id="GO:0016757">
    <property type="term" value="F:glycosyltransferase activity"/>
    <property type="evidence" value="ECO:0007669"/>
    <property type="project" value="UniProtKB-KW"/>
</dbReference>